<dbReference type="Proteomes" id="UP001230220">
    <property type="component" value="Unassembled WGS sequence"/>
</dbReference>
<proteinExistence type="predicted"/>
<evidence type="ECO:0008006" key="3">
    <source>
        <dbReference type="Google" id="ProtNLM"/>
    </source>
</evidence>
<accession>A0ABU0E126</accession>
<dbReference type="RefSeq" id="WP_307406611.1">
    <property type="nucleotide sequence ID" value="NZ_JAUSUR010000002.1"/>
</dbReference>
<dbReference type="InterPro" id="IPR025387">
    <property type="entry name" value="DUF4299"/>
</dbReference>
<sequence length="292" mass="34027">MSLDIHLKQTKLLKKKFTFDDITNALDGYAYGISDVGFILTDLDGDFEDKYIIFYDPKKIGRGFTLQYISSERAIDLNLNVPCTYHDIEDFYECTKRLCKMMGIQKFEHDGETLTLEDIPEKVKYTMNWVGNVLDSFVKDEKFGYTFGAIYPLHVEEKFMQSIMDLDEENKVIAFEEYLHEKQNQDLYYAKARVYKINDERLVGFFTLSEGVDSIFPDEPALPIMSDDLDISDWYIGIVSFDGEPHLEGNIAFNTLKEVLDLSSLPRFDESHFIITLDQKQIEQLRPHFVEI</sequence>
<reference evidence="1 2" key="1">
    <citation type="submission" date="2023-07" db="EMBL/GenBank/DDBJ databases">
        <title>Genomic Encyclopedia of Type Strains, Phase IV (KMG-IV): sequencing the most valuable type-strain genomes for metagenomic binning, comparative biology and taxonomic classification.</title>
        <authorList>
            <person name="Goeker M."/>
        </authorList>
    </citation>
    <scope>NUCLEOTIDE SEQUENCE [LARGE SCALE GENOMIC DNA]</scope>
    <source>
        <strain evidence="1 2">DSM 16784</strain>
    </source>
</reference>
<evidence type="ECO:0000313" key="2">
    <source>
        <dbReference type="Proteomes" id="UP001230220"/>
    </source>
</evidence>
<protein>
    <recommendedName>
        <fullName evidence="3">DUF4299 family protein</fullName>
    </recommendedName>
</protein>
<name>A0ABU0E126_9FIRM</name>
<evidence type="ECO:0000313" key="1">
    <source>
        <dbReference type="EMBL" id="MDQ0360586.1"/>
    </source>
</evidence>
<organism evidence="1 2">
    <name type="scientific">Breznakia pachnodae</name>
    <dbReference type="NCBI Taxonomy" id="265178"/>
    <lineage>
        <taxon>Bacteria</taxon>
        <taxon>Bacillati</taxon>
        <taxon>Bacillota</taxon>
        <taxon>Erysipelotrichia</taxon>
        <taxon>Erysipelotrichales</taxon>
        <taxon>Erysipelotrichaceae</taxon>
        <taxon>Breznakia</taxon>
    </lineage>
</organism>
<dbReference type="EMBL" id="JAUSUR010000002">
    <property type="protein sequence ID" value="MDQ0360586.1"/>
    <property type="molecule type" value="Genomic_DNA"/>
</dbReference>
<keyword evidence="2" id="KW-1185">Reference proteome</keyword>
<gene>
    <name evidence="1" type="ORF">J2S15_001331</name>
</gene>
<comment type="caution">
    <text evidence="1">The sequence shown here is derived from an EMBL/GenBank/DDBJ whole genome shotgun (WGS) entry which is preliminary data.</text>
</comment>
<dbReference type="Pfam" id="PF14132">
    <property type="entry name" value="DUF4299"/>
    <property type="match status" value="1"/>
</dbReference>